<dbReference type="PRINTS" id="PR00412">
    <property type="entry name" value="EPOXHYDRLASE"/>
</dbReference>
<dbReference type="InterPro" id="IPR000073">
    <property type="entry name" value="AB_hydrolase_1"/>
</dbReference>
<dbReference type="InterPro" id="IPR000639">
    <property type="entry name" value="Epox_hydrolase-like"/>
</dbReference>
<evidence type="ECO:0000313" key="3">
    <source>
        <dbReference type="EMBL" id="BES92914.1"/>
    </source>
</evidence>
<dbReference type="InterPro" id="IPR000719">
    <property type="entry name" value="Prot_kinase_dom"/>
</dbReference>
<dbReference type="SUPFAM" id="SSF53474">
    <property type="entry name" value="alpha/beta-Hydrolases"/>
    <property type="match status" value="1"/>
</dbReference>
<sequence>MLGLRAGRLAKYLAVGAVAVTSAVSYRANGQQIENIGIVRFARAGITAAQVVWMYKTTIYSTNLDSKSDEYLELRSKVHTSAAQKLLNLCETNKGVFVKIGQHLGGLDYILPYEYVEVLKILHSRAPTSPLEDVLLVLRQDLKQDPSEIFIDFDPIPLGTASLAQVHKAKLKSGETVAVKIQHPFVKGNSLVDMKTMELFVKIASWIFPEFRFDWLVTESKKNIARELDFEEEALTTINAKRLFNHLKWLKIPSVYTELSSSRVITLEFVDGGQVNDLAYMQRNGIDRFEVSDKLGKLYSEMIFRKGYVHSDPHPGNILVRKTPSGTAEIVLLDHGLYQTLTDTIKEEYSSLWLSILSRDIKGIERHGEALGVGRYAGLLACMVSGRSWDAINSGIVVTSQDSAEKKLISDSFSMFFAAMTETLQRMNPELLLILKTNDLLRGIEFRLRTQHRMSSYLVMSRACIRTVYDQRIQRGTSSIRKLGLYLTRQWMLFQLIRKMKASHEKLGLVKLSKYEVLEMKIVSMFLGIWFLIKRTFKKLIGYHSSPRSIEKQPSCLTDSSMGVHSYIKLKGVKLHYLDAGNKNSQLVVLLHGFPDCWLSWRYQIGELSKYYRVIALDLKGFGDSDKPEASQNYNIEAVAREIRDLVSTLGYKRCILIGHDLGALVGWFVMHFYEDMVIKFVSVSAPHPNHYWKAFSNSTTLDTRWVQFCQLPYLPEAMALDEDMKMLDEAFPHLKTLPGGESVLAAYKYAFSRTEDWTGAINYFRIWPFWRLKVVQNYSANSLFVVGNKDSNTIMESIIKSTDYVDKFAVKLIENAGHYPHQEKPDEFNQLLINFLVGMSAASPEKQENVNGGLVNRMFGAVSSTVKYGTGVIDVVHKKTNGFTSRALSFGQYC</sequence>
<gene>
    <name evidence="3" type="ORF">NTJ_05723</name>
</gene>
<evidence type="ECO:0000313" key="4">
    <source>
        <dbReference type="Proteomes" id="UP001307889"/>
    </source>
</evidence>
<dbReference type="SMART" id="SM00220">
    <property type="entry name" value="S_TKc"/>
    <property type="match status" value="1"/>
</dbReference>
<dbReference type="PANTHER" id="PTHR43173:SF19">
    <property type="entry name" value="AARF DOMAIN-CONTAINING PROTEIN KINASE 1"/>
    <property type="match status" value="1"/>
</dbReference>
<evidence type="ECO:0000259" key="2">
    <source>
        <dbReference type="SMART" id="SM00220"/>
    </source>
</evidence>
<organism evidence="3 4">
    <name type="scientific">Nesidiocoris tenuis</name>
    <dbReference type="NCBI Taxonomy" id="355587"/>
    <lineage>
        <taxon>Eukaryota</taxon>
        <taxon>Metazoa</taxon>
        <taxon>Ecdysozoa</taxon>
        <taxon>Arthropoda</taxon>
        <taxon>Hexapoda</taxon>
        <taxon>Insecta</taxon>
        <taxon>Pterygota</taxon>
        <taxon>Neoptera</taxon>
        <taxon>Paraneoptera</taxon>
        <taxon>Hemiptera</taxon>
        <taxon>Heteroptera</taxon>
        <taxon>Panheteroptera</taxon>
        <taxon>Cimicomorpha</taxon>
        <taxon>Miridae</taxon>
        <taxon>Dicyphina</taxon>
        <taxon>Nesidiocoris</taxon>
    </lineage>
</organism>
<dbReference type="InterPro" id="IPR029058">
    <property type="entry name" value="AB_hydrolase_fold"/>
</dbReference>
<evidence type="ECO:0000256" key="1">
    <source>
        <dbReference type="ARBA" id="ARBA00009670"/>
    </source>
</evidence>
<dbReference type="InterPro" id="IPR045307">
    <property type="entry name" value="ADCK1_dom"/>
</dbReference>
<proteinExistence type="inferred from homology"/>
<dbReference type="InterPro" id="IPR011009">
    <property type="entry name" value="Kinase-like_dom_sf"/>
</dbReference>
<reference evidence="3 4" key="1">
    <citation type="submission" date="2023-09" db="EMBL/GenBank/DDBJ databases">
        <title>Nesidiocoris tenuis whole genome shotgun sequence.</title>
        <authorList>
            <person name="Shibata T."/>
            <person name="Shimoda M."/>
            <person name="Kobayashi T."/>
            <person name="Uehara T."/>
        </authorList>
    </citation>
    <scope>NUCLEOTIDE SEQUENCE [LARGE SCALE GENOMIC DNA]</scope>
    <source>
        <strain evidence="3 4">Japan</strain>
    </source>
</reference>
<dbReference type="Pfam" id="PF00561">
    <property type="entry name" value="Abhydrolase_1"/>
    <property type="match status" value="1"/>
</dbReference>
<dbReference type="CDD" id="cd13969">
    <property type="entry name" value="ADCK1-like"/>
    <property type="match status" value="1"/>
</dbReference>
<keyword evidence="4" id="KW-1185">Reference proteome</keyword>
<comment type="similarity">
    <text evidence="1">Belongs to the protein kinase superfamily. ADCK protein kinase family.</text>
</comment>
<dbReference type="Proteomes" id="UP001307889">
    <property type="component" value="Chromosome 4"/>
</dbReference>
<dbReference type="InterPro" id="IPR051130">
    <property type="entry name" value="Mito_struct-func_regulator"/>
</dbReference>
<accession>A0ABN7ANB5</accession>
<name>A0ABN7ANB5_9HEMI</name>
<feature type="domain" description="Protein kinase" evidence="2">
    <location>
        <begin position="153"/>
        <end position="441"/>
    </location>
</feature>
<dbReference type="EMBL" id="AP028912">
    <property type="protein sequence ID" value="BES92914.1"/>
    <property type="molecule type" value="Genomic_DNA"/>
</dbReference>
<dbReference type="PANTHER" id="PTHR43173">
    <property type="entry name" value="ABC1 FAMILY PROTEIN"/>
    <property type="match status" value="1"/>
</dbReference>
<dbReference type="Pfam" id="PF03109">
    <property type="entry name" value="ABC1"/>
    <property type="match status" value="1"/>
</dbReference>
<dbReference type="Gene3D" id="3.40.50.1820">
    <property type="entry name" value="alpha/beta hydrolase"/>
    <property type="match status" value="1"/>
</dbReference>
<dbReference type="InterPro" id="IPR004147">
    <property type="entry name" value="ABC1_dom"/>
</dbReference>
<dbReference type="SUPFAM" id="SSF56112">
    <property type="entry name" value="Protein kinase-like (PK-like)"/>
    <property type="match status" value="1"/>
</dbReference>
<dbReference type="Gene3D" id="1.10.510.10">
    <property type="entry name" value="Transferase(Phosphotransferase) domain 1"/>
    <property type="match status" value="1"/>
</dbReference>
<protein>
    <submittedName>
        <fullName evidence="3">ABC1 family</fullName>
    </submittedName>
</protein>